<reference evidence="2" key="1">
    <citation type="journal article" date="2019" name="Int. J. Syst. Evol. Microbiol.">
        <title>The Global Catalogue of Microorganisms (GCM) 10K type strain sequencing project: providing services to taxonomists for standard genome sequencing and annotation.</title>
        <authorList>
            <consortium name="The Broad Institute Genomics Platform"/>
            <consortium name="The Broad Institute Genome Sequencing Center for Infectious Disease"/>
            <person name="Wu L."/>
            <person name="Ma J."/>
        </authorList>
    </citation>
    <scope>NUCLEOTIDE SEQUENCE [LARGE SCALE GENOMIC DNA]</scope>
    <source>
        <strain evidence="2">JCM 31404</strain>
    </source>
</reference>
<comment type="caution">
    <text evidence="1">The sequence shown here is derived from an EMBL/GenBank/DDBJ whole genome shotgun (WGS) entry which is preliminary data.</text>
</comment>
<sequence length="122" mass="13830">MIRVFGVQAYPHVMTMPPRLIGRAAEIHTERDAQARLDALDDASTAAGLKLGQRYVDPKNPSGQAKRGEAYYSLEPFNAHLRAIEKRARPWLYTPAAIRARRELEEERRWQQAEKTLGGMTA</sequence>
<organism evidence="1 2">
    <name type="scientific">Deinococcus seoulensis</name>
    <dbReference type="NCBI Taxonomy" id="1837379"/>
    <lineage>
        <taxon>Bacteria</taxon>
        <taxon>Thermotogati</taxon>
        <taxon>Deinococcota</taxon>
        <taxon>Deinococci</taxon>
        <taxon>Deinococcales</taxon>
        <taxon>Deinococcaceae</taxon>
        <taxon>Deinococcus</taxon>
    </lineage>
</organism>
<keyword evidence="2" id="KW-1185">Reference proteome</keyword>
<protein>
    <submittedName>
        <fullName evidence="1">Uncharacterized protein</fullName>
    </submittedName>
</protein>
<evidence type="ECO:0000313" key="1">
    <source>
        <dbReference type="EMBL" id="GGR68240.1"/>
    </source>
</evidence>
<gene>
    <name evidence="1" type="ORF">GCM10008959_32910</name>
</gene>
<evidence type="ECO:0000313" key="2">
    <source>
        <dbReference type="Proteomes" id="UP000634308"/>
    </source>
</evidence>
<dbReference type="RefSeq" id="WP_229777990.1">
    <property type="nucleotide sequence ID" value="NZ_BMQM01000027.1"/>
</dbReference>
<name>A0ABQ2RY34_9DEIO</name>
<dbReference type="Proteomes" id="UP000634308">
    <property type="component" value="Unassembled WGS sequence"/>
</dbReference>
<proteinExistence type="predicted"/>
<dbReference type="EMBL" id="BMQM01000027">
    <property type="protein sequence ID" value="GGR68240.1"/>
    <property type="molecule type" value="Genomic_DNA"/>
</dbReference>
<accession>A0ABQ2RY34</accession>